<dbReference type="Proteomes" id="UP000813461">
    <property type="component" value="Unassembled WGS sequence"/>
</dbReference>
<feature type="DNA-binding region" description="Homeobox" evidence="6">
    <location>
        <begin position="90"/>
        <end position="149"/>
    </location>
</feature>
<proteinExistence type="predicted"/>
<dbReference type="PROSITE" id="PS00028">
    <property type="entry name" value="ZINC_FINGER_C2H2_1"/>
    <property type="match status" value="1"/>
</dbReference>
<dbReference type="InterPro" id="IPR013087">
    <property type="entry name" value="Znf_C2H2_type"/>
</dbReference>
<dbReference type="Gene3D" id="1.10.10.60">
    <property type="entry name" value="Homeodomain-like"/>
    <property type="match status" value="1"/>
</dbReference>
<dbReference type="PANTHER" id="PTHR24208:SF166">
    <property type="entry name" value="LIM HOMEOBOX TRANSCRIPTION FACTOR 1 ALPHA, ISOFORM B"/>
    <property type="match status" value="1"/>
</dbReference>
<feature type="domain" description="Homeobox" evidence="9">
    <location>
        <begin position="88"/>
        <end position="148"/>
    </location>
</feature>
<evidence type="ECO:0000313" key="11">
    <source>
        <dbReference type="EMBL" id="KAH7088759.1"/>
    </source>
</evidence>
<dbReference type="SMART" id="SM00389">
    <property type="entry name" value="HOX"/>
    <property type="match status" value="1"/>
</dbReference>
<protein>
    <recommendedName>
        <fullName evidence="13">Homeobox domain-containing protein</fullName>
    </recommendedName>
</protein>
<reference evidence="11" key="1">
    <citation type="journal article" date="2021" name="Nat. Commun.">
        <title>Genetic determinants of endophytism in the Arabidopsis root mycobiome.</title>
        <authorList>
            <person name="Mesny F."/>
            <person name="Miyauchi S."/>
            <person name="Thiergart T."/>
            <person name="Pickel B."/>
            <person name="Atanasova L."/>
            <person name="Karlsson M."/>
            <person name="Huettel B."/>
            <person name="Barry K.W."/>
            <person name="Haridas S."/>
            <person name="Chen C."/>
            <person name="Bauer D."/>
            <person name="Andreopoulos W."/>
            <person name="Pangilinan J."/>
            <person name="LaButti K."/>
            <person name="Riley R."/>
            <person name="Lipzen A."/>
            <person name="Clum A."/>
            <person name="Drula E."/>
            <person name="Henrissat B."/>
            <person name="Kohler A."/>
            <person name="Grigoriev I.V."/>
            <person name="Martin F.M."/>
            <person name="Hacquard S."/>
        </authorList>
    </citation>
    <scope>NUCLEOTIDE SEQUENCE</scope>
    <source>
        <strain evidence="11">MPI-SDFR-AT-0120</strain>
    </source>
</reference>
<sequence length="553" mass="63363">MFSVSNQDEFAFKTNKHLETTTFESELFDIDDFPVLEEREHLWAFGLTPPNQQLLQHTSNPPTADDGCGTPAEKTRVRKGEATSSGVMPTTKKRTIITPEQRRQLLDKFRDDPYPDEKAMEDLSKQLRHSVRTIRNWFVNTRSRCHKIEESSSQTASIPTLNHSNRISSPPANITFDKRPDTPTTKLEEAWPGRGRTPTPPIDVPATRRDNSQASSVGSIASFESLRSVDSRGSRKGRRSWATRTPIPAKRKPAGRYFCTYPRCDRSFHHRFEWERHEEAVHYCPYHWTCCSEQGVDEIMKHCFVCDKPNVPLRHIHECHFSTCAKKPVKERMFFRRDQIQQHIKRHLTFVGSRHLAAPDALLESWRCENASLGEAALRCGFCGCRLSTWAARNDHVFRHFQAGLRKSQWNPETTQHGESPAGGLTPKSQSSQPLAVKPRYDMSSTIEGVRLASVSWLRRRLYNRRLLLRITCSNCEQDFTQLPPEEVPSFTDCTSRLCREPETQSDPENLTLSPGEPYKIQCRSCDFLSMAGDETLPRVLYQSQIHAQAHTG</sequence>
<dbReference type="PROSITE" id="PS50157">
    <property type="entry name" value="ZINC_FINGER_C2H2_2"/>
    <property type="match status" value="1"/>
</dbReference>
<accession>A0A8K0R8Y1</accession>
<keyword evidence="5" id="KW-0863">Zinc-finger</keyword>
<dbReference type="SMART" id="SM00355">
    <property type="entry name" value="ZnF_C2H2"/>
    <property type="match status" value="3"/>
</dbReference>
<feature type="compositionally biased region" description="Basic and acidic residues" evidence="8">
    <location>
        <begin position="176"/>
        <end position="191"/>
    </location>
</feature>
<keyword evidence="5" id="KW-0479">Metal-binding</keyword>
<feature type="compositionally biased region" description="Polar residues" evidence="8">
    <location>
        <begin position="409"/>
        <end position="418"/>
    </location>
</feature>
<keyword evidence="3 6" id="KW-0371">Homeobox</keyword>
<dbReference type="InterPro" id="IPR050453">
    <property type="entry name" value="LIM_Homeobox_TF"/>
</dbReference>
<dbReference type="InterPro" id="IPR001356">
    <property type="entry name" value="HD"/>
</dbReference>
<comment type="subcellular location">
    <subcellularLocation>
        <location evidence="1 6 7">Nucleus</location>
    </subcellularLocation>
</comment>
<comment type="caution">
    <text evidence="11">The sequence shown here is derived from an EMBL/GenBank/DDBJ whole genome shotgun (WGS) entry which is preliminary data.</text>
</comment>
<dbReference type="InterPro" id="IPR009057">
    <property type="entry name" value="Homeodomain-like_sf"/>
</dbReference>
<dbReference type="OrthoDB" id="3798808at2759"/>
<evidence type="ECO:0008006" key="13">
    <source>
        <dbReference type="Google" id="ProtNLM"/>
    </source>
</evidence>
<evidence type="ECO:0000259" key="9">
    <source>
        <dbReference type="PROSITE" id="PS50071"/>
    </source>
</evidence>
<evidence type="ECO:0000256" key="7">
    <source>
        <dbReference type="RuleBase" id="RU000682"/>
    </source>
</evidence>
<evidence type="ECO:0000313" key="12">
    <source>
        <dbReference type="Proteomes" id="UP000813461"/>
    </source>
</evidence>
<dbReference type="CDD" id="cd00086">
    <property type="entry name" value="homeodomain"/>
    <property type="match status" value="1"/>
</dbReference>
<evidence type="ECO:0000256" key="1">
    <source>
        <dbReference type="ARBA" id="ARBA00004123"/>
    </source>
</evidence>
<organism evidence="11 12">
    <name type="scientific">Paraphoma chrysanthemicola</name>
    <dbReference type="NCBI Taxonomy" id="798071"/>
    <lineage>
        <taxon>Eukaryota</taxon>
        <taxon>Fungi</taxon>
        <taxon>Dikarya</taxon>
        <taxon>Ascomycota</taxon>
        <taxon>Pezizomycotina</taxon>
        <taxon>Dothideomycetes</taxon>
        <taxon>Pleosporomycetidae</taxon>
        <taxon>Pleosporales</taxon>
        <taxon>Pleosporineae</taxon>
        <taxon>Phaeosphaeriaceae</taxon>
        <taxon>Paraphoma</taxon>
    </lineage>
</organism>
<feature type="region of interest" description="Disordered" evidence="8">
    <location>
        <begin position="59"/>
        <end position="88"/>
    </location>
</feature>
<dbReference type="AlphaFoldDB" id="A0A8K0R8Y1"/>
<name>A0A8K0R8Y1_9PLEO</name>
<evidence type="ECO:0000256" key="2">
    <source>
        <dbReference type="ARBA" id="ARBA00023125"/>
    </source>
</evidence>
<evidence type="ECO:0000256" key="3">
    <source>
        <dbReference type="ARBA" id="ARBA00023155"/>
    </source>
</evidence>
<feature type="region of interest" description="Disordered" evidence="8">
    <location>
        <begin position="149"/>
        <end position="218"/>
    </location>
</feature>
<dbReference type="PROSITE" id="PS50071">
    <property type="entry name" value="HOMEOBOX_2"/>
    <property type="match status" value="1"/>
</dbReference>
<gene>
    <name evidence="11" type="ORF">FB567DRAFT_317574</name>
</gene>
<dbReference type="EMBL" id="JAGMVJ010000007">
    <property type="protein sequence ID" value="KAH7088759.1"/>
    <property type="molecule type" value="Genomic_DNA"/>
</dbReference>
<evidence type="ECO:0000259" key="10">
    <source>
        <dbReference type="PROSITE" id="PS50157"/>
    </source>
</evidence>
<dbReference type="Pfam" id="PF00046">
    <property type="entry name" value="Homeodomain"/>
    <property type="match status" value="1"/>
</dbReference>
<keyword evidence="5" id="KW-0862">Zinc</keyword>
<keyword evidence="4 6" id="KW-0539">Nucleus</keyword>
<evidence type="ECO:0000256" key="6">
    <source>
        <dbReference type="PROSITE-ProRule" id="PRU00108"/>
    </source>
</evidence>
<dbReference type="GO" id="GO:0005634">
    <property type="term" value="C:nucleus"/>
    <property type="evidence" value="ECO:0007669"/>
    <property type="project" value="UniProtKB-SubCell"/>
</dbReference>
<evidence type="ECO:0000256" key="5">
    <source>
        <dbReference type="PROSITE-ProRule" id="PRU00042"/>
    </source>
</evidence>
<dbReference type="SUPFAM" id="SSF46689">
    <property type="entry name" value="Homeodomain-like"/>
    <property type="match status" value="1"/>
</dbReference>
<keyword evidence="12" id="KW-1185">Reference proteome</keyword>
<evidence type="ECO:0000256" key="8">
    <source>
        <dbReference type="SAM" id="MobiDB-lite"/>
    </source>
</evidence>
<feature type="region of interest" description="Disordered" evidence="8">
    <location>
        <begin position="409"/>
        <end position="436"/>
    </location>
</feature>
<dbReference type="GO" id="GO:0008270">
    <property type="term" value="F:zinc ion binding"/>
    <property type="evidence" value="ECO:0007669"/>
    <property type="project" value="UniProtKB-KW"/>
</dbReference>
<dbReference type="GO" id="GO:0000981">
    <property type="term" value="F:DNA-binding transcription factor activity, RNA polymerase II-specific"/>
    <property type="evidence" value="ECO:0007669"/>
    <property type="project" value="TreeGrafter"/>
</dbReference>
<feature type="compositionally biased region" description="Polar residues" evidence="8">
    <location>
        <begin position="151"/>
        <end position="172"/>
    </location>
</feature>
<keyword evidence="2 6" id="KW-0238">DNA-binding</keyword>
<dbReference type="PANTHER" id="PTHR24208">
    <property type="entry name" value="LIM/HOMEOBOX PROTEIN LHX"/>
    <property type="match status" value="1"/>
</dbReference>
<dbReference type="GO" id="GO:0000977">
    <property type="term" value="F:RNA polymerase II transcription regulatory region sequence-specific DNA binding"/>
    <property type="evidence" value="ECO:0007669"/>
    <property type="project" value="TreeGrafter"/>
</dbReference>
<feature type="domain" description="C2H2-type" evidence="10">
    <location>
        <begin position="257"/>
        <end position="282"/>
    </location>
</feature>
<evidence type="ECO:0000256" key="4">
    <source>
        <dbReference type="ARBA" id="ARBA00023242"/>
    </source>
</evidence>